<dbReference type="RefSeq" id="WP_156310187.1">
    <property type="nucleotide sequence ID" value="NZ_CP116669.1"/>
</dbReference>
<keyword evidence="1" id="KW-0285">Flavoprotein</keyword>
<keyword evidence="2" id="KW-0001">2Fe-2S</keyword>
<sequence length="318" mass="35013">MSDWTRVRVVSISKAAESILDIRLQAEAGQRLPATEPGAHIDLRLPNGLIRQYSVHQYDAASGIYSLGVGLAEESRGGSAFVHLQLRKDDSLEISAPRNNFSLDPNARAYLFIAGGIGITPILSMIRWCDSVGKPWKLQYCVRSRARAAYLEHLPRGGELVFHADDEMQGHPDLESFISRADQSDHVYCCGPSPLMDAVRSVSLRHLPGSQVHFELFSVPTCADADRGADRSFVVELAQSQMELTVPAHKSILEVLEAAGVLAPFSCREGLCRTCECSVLEGEIEHRDYVLSDEERASNKVILQCVSRARSAKLVLDI</sequence>
<evidence type="ECO:0000313" key="10">
    <source>
        <dbReference type="Proteomes" id="UP001214301"/>
    </source>
</evidence>
<dbReference type="PROSITE" id="PS51384">
    <property type="entry name" value="FAD_FR"/>
    <property type="match status" value="1"/>
</dbReference>
<feature type="domain" description="FAD-binding FR-type" evidence="8">
    <location>
        <begin position="2"/>
        <end position="104"/>
    </location>
</feature>
<evidence type="ECO:0000256" key="2">
    <source>
        <dbReference type="ARBA" id="ARBA00022714"/>
    </source>
</evidence>
<dbReference type="InterPro" id="IPR001041">
    <property type="entry name" value="2Fe-2S_ferredoxin-type"/>
</dbReference>
<evidence type="ECO:0000256" key="6">
    <source>
        <dbReference type="ARBA" id="ARBA00023014"/>
    </source>
</evidence>
<evidence type="ECO:0000313" key="9">
    <source>
        <dbReference type="EMBL" id="WCI02678.1"/>
    </source>
</evidence>
<name>A0ABY7RFW0_9PSED</name>
<evidence type="ECO:0000256" key="1">
    <source>
        <dbReference type="ARBA" id="ARBA00022630"/>
    </source>
</evidence>
<dbReference type="CDD" id="cd00207">
    <property type="entry name" value="fer2"/>
    <property type="match status" value="1"/>
</dbReference>
<reference evidence="9 10" key="1">
    <citation type="journal article" date="2020" name="Front. Microbiol.">
        <title>Toward Biorecycling: Isolation of a Soil Bacterium That Grows on a Polyurethane Oligomer and Monomer.</title>
        <authorList>
            <person name="Espinosa M.J.C."/>
            <person name="Blanco A.C."/>
            <person name="Schmidgall T."/>
            <person name="Atanasoff-Kardjalieff A.K."/>
            <person name="Kappelmeyer U."/>
            <person name="Tischler D."/>
            <person name="Pieper D.H."/>
            <person name="Heipieper H.J."/>
            <person name="Eberlein C."/>
        </authorList>
    </citation>
    <scope>NUCLEOTIDE SEQUENCE [LARGE SCALE GENOMIC DNA]</scope>
    <source>
        <strain evidence="9 10">TDA1</strain>
    </source>
</reference>
<feature type="domain" description="2Fe-2S ferredoxin-type" evidence="7">
    <location>
        <begin position="233"/>
        <end position="318"/>
    </location>
</feature>
<dbReference type="SUPFAM" id="SSF63380">
    <property type="entry name" value="Riboflavin synthase domain-like"/>
    <property type="match status" value="1"/>
</dbReference>
<dbReference type="Proteomes" id="UP001214301">
    <property type="component" value="Chromosome"/>
</dbReference>
<dbReference type="InterPro" id="IPR012675">
    <property type="entry name" value="Beta-grasp_dom_sf"/>
</dbReference>
<dbReference type="EMBL" id="CP116669">
    <property type="protein sequence ID" value="WCI02678.1"/>
    <property type="molecule type" value="Genomic_DNA"/>
</dbReference>
<dbReference type="InterPro" id="IPR050415">
    <property type="entry name" value="MRET"/>
</dbReference>
<dbReference type="SUPFAM" id="SSF52343">
    <property type="entry name" value="Ferredoxin reductase-like, C-terminal NADP-linked domain"/>
    <property type="match status" value="1"/>
</dbReference>
<proteinExistence type="predicted"/>
<evidence type="ECO:0000256" key="4">
    <source>
        <dbReference type="ARBA" id="ARBA00023002"/>
    </source>
</evidence>
<dbReference type="PANTHER" id="PTHR47354">
    <property type="entry name" value="NADH OXIDOREDUCTASE HCR"/>
    <property type="match status" value="1"/>
</dbReference>
<protein>
    <submittedName>
        <fullName evidence="9">PDR/VanB family oxidoreductase</fullName>
    </submittedName>
</protein>
<dbReference type="Gene3D" id="2.40.30.10">
    <property type="entry name" value="Translation factors"/>
    <property type="match status" value="1"/>
</dbReference>
<organism evidence="9 10">
    <name type="scientific">Pseudomonas capeferrum</name>
    <dbReference type="NCBI Taxonomy" id="1495066"/>
    <lineage>
        <taxon>Bacteria</taxon>
        <taxon>Pseudomonadati</taxon>
        <taxon>Pseudomonadota</taxon>
        <taxon>Gammaproteobacteria</taxon>
        <taxon>Pseudomonadales</taxon>
        <taxon>Pseudomonadaceae</taxon>
        <taxon>Pseudomonas</taxon>
    </lineage>
</organism>
<evidence type="ECO:0000256" key="5">
    <source>
        <dbReference type="ARBA" id="ARBA00023004"/>
    </source>
</evidence>
<dbReference type="SUPFAM" id="SSF54292">
    <property type="entry name" value="2Fe-2S ferredoxin-like"/>
    <property type="match status" value="1"/>
</dbReference>
<keyword evidence="3" id="KW-0479">Metal-binding</keyword>
<dbReference type="InterPro" id="IPR039261">
    <property type="entry name" value="FNR_nucleotide-bd"/>
</dbReference>
<dbReference type="InterPro" id="IPR017938">
    <property type="entry name" value="Riboflavin_synthase-like_b-brl"/>
</dbReference>
<dbReference type="InterPro" id="IPR036010">
    <property type="entry name" value="2Fe-2S_ferredoxin-like_sf"/>
</dbReference>
<evidence type="ECO:0000256" key="3">
    <source>
        <dbReference type="ARBA" id="ARBA00022723"/>
    </source>
</evidence>
<accession>A0ABY7RFW0</accession>
<keyword evidence="6" id="KW-0411">Iron-sulfur</keyword>
<dbReference type="Pfam" id="PF00111">
    <property type="entry name" value="Fer2"/>
    <property type="match status" value="1"/>
</dbReference>
<evidence type="ECO:0000259" key="7">
    <source>
        <dbReference type="PROSITE" id="PS51085"/>
    </source>
</evidence>
<dbReference type="Gene3D" id="3.40.50.80">
    <property type="entry name" value="Nucleotide-binding domain of ferredoxin-NADP reductase (FNR) module"/>
    <property type="match status" value="1"/>
</dbReference>
<evidence type="ECO:0000259" key="8">
    <source>
        <dbReference type="PROSITE" id="PS51384"/>
    </source>
</evidence>
<dbReference type="PROSITE" id="PS51085">
    <property type="entry name" value="2FE2S_FER_2"/>
    <property type="match status" value="1"/>
</dbReference>
<gene>
    <name evidence="9" type="ORF">PMC74_12630</name>
</gene>
<dbReference type="Gene3D" id="3.10.20.30">
    <property type="match status" value="1"/>
</dbReference>
<keyword evidence="10" id="KW-1185">Reference proteome</keyword>
<keyword evidence="5" id="KW-0408">Iron</keyword>
<dbReference type="InterPro" id="IPR017927">
    <property type="entry name" value="FAD-bd_FR_type"/>
</dbReference>
<dbReference type="PRINTS" id="PR00409">
    <property type="entry name" value="PHDIOXRDTASE"/>
</dbReference>
<keyword evidence="4" id="KW-0560">Oxidoreductase</keyword>
<dbReference type="PANTHER" id="PTHR47354:SF1">
    <property type="entry name" value="CARNITINE MONOOXYGENASE REDUCTASE SUBUNIT"/>
    <property type="match status" value="1"/>
</dbReference>
<dbReference type="CDD" id="cd06185">
    <property type="entry name" value="PDR_like"/>
    <property type="match status" value="1"/>
</dbReference>